<dbReference type="Gene3D" id="3.30.420.270">
    <property type="match status" value="1"/>
</dbReference>
<keyword evidence="3" id="KW-1003">Cell membrane</keyword>
<dbReference type="Pfam" id="PF02472">
    <property type="entry name" value="ExbD"/>
    <property type="match status" value="1"/>
</dbReference>
<dbReference type="Proteomes" id="UP000252182">
    <property type="component" value="Chromosome"/>
</dbReference>
<evidence type="ECO:0000313" key="9">
    <source>
        <dbReference type="EMBL" id="AXF84965.1"/>
    </source>
</evidence>
<keyword evidence="10" id="KW-1185">Reference proteome</keyword>
<sequence length="136" mass="14491">MAFNARSDDDEVMSEINMTPLVDVMLVLLIIFIVAMPIVQHAVKLNLPQATTKPQDVNIKHITLVIDASGQVTWDGRPVDAVALSGVAQAAAEADSQVQLHVRADKATPYEKVAQVMAAVQNAGLSKVGLITTPAH</sequence>
<evidence type="ECO:0000256" key="4">
    <source>
        <dbReference type="ARBA" id="ARBA00022692"/>
    </source>
</evidence>
<keyword evidence="6 8" id="KW-0472">Membrane</keyword>
<evidence type="ECO:0000256" key="8">
    <source>
        <dbReference type="SAM" id="Phobius"/>
    </source>
</evidence>
<dbReference type="GO" id="GO:0015031">
    <property type="term" value="P:protein transport"/>
    <property type="evidence" value="ECO:0007669"/>
    <property type="project" value="UniProtKB-KW"/>
</dbReference>
<evidence type="ECO:0000256" key="1">
    <source>
        <dbReference type="ARBA" id="ARBA00004162"/>
    </source>
</evidence>
<evidence type="ECO:0000256" key="3">
    <source>
        <dbReference type="ARBA" id="ARBA00022475"/>
    </source>
</evidence>
<evidence type="ECO:0000313" key="10">
    <source>
        <dbReference type="Proteomes" id="UP000252182"/>
    </source>
</evidence>
<evidence type="ECO:0000256" key="5">
    <source>
        <dbReference type="ARBA" id="ARBA00022989"/>
    </source>
</evidence>
<feature type="transmembrane region" description="Helical" evidence="8">
    <location>
        <begin position="20"/>
        <end position="39"/>
    </location>
</feature>
<accession>A0A345D9C7</accession>
<comment type="similarity">
    <text evidence="2 7">Belongs to the ExbD/TolR family.</text>
</comment>
<keyword evidence="7" id="KW-0813">Transport</keyword>
<dbReference type="RefSeq" id="WP_114562212.1">
    <property type="nucleotide sequence ID" value="NZ_CP031124.1"/>
</dbReference>
<keyword evidence="5 8" id="KW-1133">Transmembrane helix</keyword>
<keyword evidence="7" id="KW-0653">Protein transport</keyword>
<proteinExistence type="inferred from homology"/>
<dbReference type="EMBL" id="CP031124">
    <property type="protein sequence ID" value="AXF84965.1"/>
    <property type="molecule type" value="Genomic_DNA"/>
</dbReference>
<dbReference type="GO" id="GO:0022857">
    <property type="term" value="F:transmembrane transporter activity"/>
    <property type="evidence" value="ECO:0007669"/>
    <property type="project" value="InterPro"/>
</dbReference>
<dbReference type="OrthoDB" id="9798629at2"/>
<evidence type="ECO:0000256" key="6">
    <source>
        <dbReference type="ARBA" id="ARBA00023136"/>
    </source>
</evidence>
<dbReference type="InterPro" id="IPR003400">
    <property type="entry name" value="ExbD"/>
</dbReference>
<gene>
    <name evidence="9" type="primary">exbD_1</name>
    <name evidence="9" type="ORF">DTO96_100682</name>
</gene>
<dbReference type="KEGG" id="hyf:DTO96_100682"/>
<evidence type="ECO:0000256" key="2">
    <source>
        <dbReference type="ARBA" id="ARBA00005811"/>
    </source>
</evidence>
<name>A0A345D9C7_9BURK</name>
<protein>
    <submittedName>
        <fullName evidence="9">Biopolymer transport protein ExbD</fullName>
    </submittedName>
</protein>
<reference evidence="10" key="1">
    <citation type="submission" date="2018-07" db="EMBL/GenBank/DDBJ databases">
        <authorList>
            <person name="Kim H."/>
        </authorList>
    </citation>
    <scope>NUCLEOTIDE SEQUENCE [LARGE SCALE GENOMIC DNA]</scope>
    <source>
        <strain evidence="10">F02</strain>
    </source>
</reference>
<dbReference type="PANTHER" id="PTHR30558">
    <property type="entry name" value="EXBD MEMBRANE COMPONENT OF PMF-DRIVEN MACROMOLECULE IMPORT SYSTEM"/>
    <property type="match status" value="1"/>
</dbReference>
<evidence type="ECO:0000256" key="7">
    <source>
        <dbReference type="RuleBase" id="RU003879"/>
    </source>
</evidence>
<comment type="subcellular location">
    <subcellularLocation>
        <location evidence="1">Cell membrane</location>
        <topology evidence="1">Single-pass membrane protein</topology>
    </subcellularLocation>
    <subcellularLocation>
        <location evidence="7">Cell membrane</location>
        <topology evidence="7">Single-pass type II membrane protein</topology>
    </subcellularLocation>
</comment>
<dbReference type="PANTHER" id="PTHR30558:SF7">
    <property type="entry name" value="TOL-PAL SYSTEM PROTEIN TOLR"/>
    <property type="match status" value="1"/>
</dbReference>
<keyword evidence="4 7" id="KW-0812">Transmembrane</keyword>
<dbReference type="AlphaFoldDB" id="A0A345D9C7"/>
<organism evidence="9 10">
    <name type="scientific">Ephemeroptericola cinctiostellae</name>
    <dbReference type="NCBI Taxonomy" id="2268024"/>
    <lineage>
        <taxon>Bacteria</taxon>
        <taxon>Pseudomonadati</taxon>
        <taxon>Pseudomonadota</taxon>
        <taxon>Betaproteobacteria</taxon>
        <taxon>Burkholderiales</taxon>
        <taxon>Burkholderiaceae</taxon>
        <taxon>Ephemeroptericola</taxon>
    </lineage>
</organism>
<dbReference type="GO" id="GO:0005886">
    <property type="term" value="C:plasma membrane"/>
    <property type="evidence" value="ECO:0007669"/>
    <property type="project" value="UniProtKB-SubCell"/>
</dbReference>